<organism evidence="2 3">
    <name type="scientific">Pseudoduganella lutea</name>
    <dbReference type="NCBI Taxonomy" id="321985"/>
    <lineage>
        <taxon>Bacteria</taxon>
        <taxon>Pseudomonadati</taxon>
        <taxon>Pseudomonadota</taxon>
        <taxon>Betaproteobacteria</taxon>
        <taxon>Burkholderiales</taxon>
        <taxon>Oxalobacteraceae</taxon>
        <taxon>Telluria group</taxon>
        <taxon>Pseudoduganella</taxon>
    </lineage>
</organism>
<dbReference type="EMBL" id="CP035913">
    <property type="protein sequence ID" value="QBE65454.1"/>
    <property type="molecule type" value="Genomic_DNA"/>
</dbReference>
<gene>
    <name evidence="2" type="ORF">EWM63_22715</name>
</gene>
<evidence type="ECO:0000256" key="1">
    <source>
        <dbReference type="SAM" id="SignalP"/>
    </source>
</evidence>
<dbReference type="RefSeq" id="WP_130188564.1">
    <property type="nucleotide sequence ID" value="NZ_CP035913.1"/>
</dbReference>
<keyword evidence="1" id="KW-0732">Signal</keyword>
<keyword evidence="3" id="KW-1185">Reference proteome</keyword>
<dbReference type="Proteomes" id="UP000290637">
    <property type="component" value="Chromosome"/>
</dbReference>
<feature type="chain" id="PRO_5020770660" description="MSHA biogenesis protein MshK" evidence="1">
    <location>
        <begin position="22"/>
        <end position="120"/>
    </location>
</feature>
<dbReference type="KEGG" id="plue:EWM63_22715"/>
<name>A0A4P6L279_9BURK</name>
<evidence type="ECO:0008006" key="4">
    <source>
        <dbReference type="Google" id="ProtNLM"/>
    </source>
</evidence>
<accession>A0A4P6L279</accession>
<sequence>MKSVSTLLLLLAGLPALPALGADLRDPFARPAPAVPAAALAAQAAAAVPPPPLRLRALILNGARSLANIDGDVVAVGDEAPGYTVLRIDARGVLVARGGRRELLVMGEPGQDRPRDKETE</sequence>
<protein>
    <recommendedName>
        <fullName evidence="4">MSHA biogenesis protein MshK</fullName>
    </recommendedName>
</protein>
<reference evidence="2 3" key="1">
    <citation type="submission" date="2019-02" db="EMBL/GenBank/DDBJ databases">
        <title>Draft Genome Sequences of Six Type Strains of the Genus Massilia.</title>
        <authorList>
            <person name="Miess H."/>
            <person name="Frediansyhah A."/>
            <person name="Gross H."/>
        </authorList>
    </citation>
    <scope>NUCLEOTIDE SEQUENCE [LARGE SCALE GENOMIC DNA]</scope>
    <source>
        <strain evidence="2 3">DSM 17473</strain>
    </source>
</reference>
<proteinExistence type="predicted"/>
<feature type="signal peptide" evidence="1">
    <location>
        <begin position="1"/>
        <end position="21"/>
    </location>
</feature>
<dbReference type="AlphaFoldDB" id="A0A4P6L279"/>
<evidence type="ECO:0000313" key="3">
    <source>
        <dbReference type="Proteomes" id="UP000290637"/>
    </source>
</evidence>
<evidence type="ECO:0000313" key="2">
    <source>
        <dbReference type="EMBL" id="QBE65454.1"/>
    </source>
</evidence>
<dbReference type="OrthoDB" id="8781828at2"/>